<evidence type="ECO:0000256" key="4">
    <source>
        <dbReference type="ARBA" id="ARBA00022989"/>
    </source>
</evidence>
<dbReference type="Pfam" id="PF03626">
    <property type="entry name" value="COX4_pro"/>
    <property type="match status" value="1"/>
</dbReference>
<comment type="subcellular location">
    <subcellularLocation>
        <location evidence="1">Cell membrane</location>
        <topology evidence="1">Multi-pass membrane protein</topology>
    </subcellularLocation>
</comment>
<gene>
    <name evidence="7" type="ORF">HNQ51_000632</name>
</gene>
<keyword evidence="2" id="KW-1003">Cell membrane</keyword>
<keyword evidence="4 6" id="KW-1133">Transmembrane helix</keyword>
<dbReference type="OrthoDB" id="9181004at2"/>
<protein>
    <recommendedName>
        <fullName evidence="9">Cytochrome c oxidase subunit IV</fullName>
    </recommendedName>
</protein>
<evidence type="ECO:0000256" key="5">
    <source>
        <dbReference type="ARBA" id="ARBA00023136"/>
    </source>
</evidence>
<sequence>MKPQRLDRVLALLLAATGLTWALAESGGAGALPATRALLVLGLALLKGIWIAQDFMELRQAPRVWRRFMLGWLIAVLGLILGFRLLA</sequence>
<dbReference type="EMBL" id="JACHHO010000001">
    <property type="protein sequence ID" value="MBB5203339.1"/>
    <property type="molecule type" value="Genomic_DNA"/>
</dbReference>
<dbReference type="AlphaFoldDB" id="A0A840S497"/>
<keyword evidence="8" id="KW-1185">Reference proteome</keyword>
<comment type="caution">
    <text evidence="7">The sequence shown here is derived from an EMBL/GenBank/DDBJ whole genome shotgun (WGS) entry which is preliminary data.</text>
</comment>
<keyword evidence="3 6" id="KW-0812">Transmembrane</keyword>
<organism evidence="7 8">
    <name type="scientific">Inhella inkyongensis</name>
    <dbReference type="NCBI Taxonomy" id="392593"/>
    <lineage>
        <taxon>Bacteria</taxon>
        <taxon>Pseudomonadati</taxon>
        <taxon>Pseudomonadota</taxon>
        <taxon>Betaproteobacteria</taxon>
        <taxon>Burkholderiales</taxon>
        <taxon>Sphaerotilaceae</taxon>
        <taxon>Inhella</taxon>
    </lineage>
</organism>
<evidence type="ECO:0000256" key="6">
    <source>
        <dbReference type="SAM" id="Phobius"/>
    </source>
</evidence>
<feature type="transmembrane region" description="Helical" evidence="6">
    <location>
        <begin position="64"/>
        <end position="86"/>
    </location>
</feature>
<feature type="transmembrane region" description="Helical" evidence="6">
    <location>
        <begin position="34"/>
        <end position="52"/>
    </location>
</feature>
<evidence type="ECO:0000256" key="1">
    <source>
        <dbReference type="ARBA" id="ARBA00004651"/>
    </source>
</evidence>
<keyword evidence="5 6" id="KW-0472">Membrane</keyword>
<proteinExistence type="predicted"/>
<evidence type="ECO:0000313" key="7">
    <source>
        <dbReference type="EMBL" id="MBB5203339.1"/>
    </source>
</evidence>
<reference evidence="7 8" key="1">
    <citation type="submission" date="2020-08" db="EMBL/GenBank/DDBJ databases">
        <title>Genomic Encyclopedia of Type Strains, Phase IV (KMG-IV): sequencing the most valuable type-strain genomes for metagenomic binning, comparative biology and taxonomic classification.</title>
        <authorList>
            <person name="Goeker M."/>
        </authorList>
    </citation>
    <scope>NUCLEOTIDE SEQUENCE [LARGE SCALE GENOMIC DNA]</scope>
    <source>
        <strain evidence="7 8">DSM 23958</strain>
    </source>
</reference>
<dbReference type="InterPro" id="IPR005171">
    <property type="entry name" value="Cyt_c_oxidase_su4_prok"/>
</dbReference>
<name>A0A840S497_9BURK</name>
<dbReference type="RefSeq" id="WP_138857599.1">
    <property type="nucleotide sequence ID" value="NZ_CP040709.1"/>
</dbReference>
<evidence type="ECO:0000256" key="3">
    <source>
        <dbReference type="ARBA" id="ARBA00022692"/>
    </source>
</evidence>
<evidence type="ECO:0000313" key="8">
    <source>
        <dbReference type="Proteomes" id="UP000554837"/>
    </source>
</evidence>
<dbReference type="Proteomes" id="UP000554837">
    <property type="component" value="Unassembled WGS sequence"/>
</dbReference>
<evidence type="ECO:0000256" key="2">
    <source>
        <dbReference type="ARBA" id="ARBA00022475"/>
    </source>
</evidence>
<dbReference type="GO" id="GO:0005886">
    <property type="term" value="C:plasma membrane"/>
    <property type="evidence" value="ECO:0007669"/>
    <property type="project" value="UniProtKB-SubCell"/>
</dbReference>
<evidence type="ECO:0008006" key="9">
    <source>
        <dbReference type="Google" id="ProtNLM"/>
    </source>
</evidence>
<accession>A0A840S497</accession>